<accession>A0A557RJX8</accession>
<reference evidence="1 2" key="1">
    <citation type="submission" date="2019-07" db="EMBL/GenBank/DDBJ databases">
        <title>Reclasification of Spiribacter aquaticus.</title>
        <authorList>
            <person name="Leon M.J."/>
            <person name="Sanchez-Porro C."/>
            <person name="Ventosa A."/>
        </authorList>
    </citation>
    <scope>NUCLEOTIDE SEQUENCE [LARGE SCALE GENOMIC DNA]</scope>
    <source>
        <strain evidence="1 2">SP30</strain>
    </source>
</reference>
<proteinExistence type="predicted"/>
<dbReference type="Gene3D" id="3.90.1010.10">
    <property type="match status" value="1"/>
</dbReference>
<comment type="caution">
    <text evidence="1">The sequence shown here is derived from an EMBL/GenBank/DDBJ whole genome shotgun (WGS) entry which is preliminary data.</text>
</comment>
<sequence>MPADRGWWDCRHLGAPAERRGWQHGSAGRIDEGCRVDCWLCGDAARIRAARFEVFGEVEIIRAAGWLAAWLEGWTPAVARTVTGRWLAEAAGLPDEARTGALCIEDAMRSALTGWPQENGASDEH</sequence>
<dbReference type="RefSeq" id="WP_144347702.1">
    <property type="nucleotide sequence ID" value="NZ_VMKP01000002.1"/>
</dbReference>
<dbReference type="Proteomes" id="UP000316688">
    <property type="component" value="Unassembled WGS sequence"/>
</dbReference>
<dbReference type="SUPFAM" id="SSF82649">
    <property type="entry name" value="SufE/NifU"/>
    <property type="match status" value="1"/>
</dbReference>
<name>A0A557RJX8_9GAMM</name>
<gene>
    <name evidence="1" type="ORF">FPL11_05180</name>
</gene>
<evidence type="ECO:0000313" key="2">
    <source>
        <dbReference type="Proteomes" id="UP000316688"/>
    </source>
</evidence>
<dbReference type="EMBL" id="VMKP01000002">
    <property type="protein sequence ID" value="TVO65473.1"/>
    <property type="molecule type" value="Genomic_DNA"/>
</dbReference>
<evidence type="ECO:0008006" key="3">
    <source>
        <dbReference type="Google" id="ProtNLM"/>
    </source>
</evidence>
<evidence type="ECO:0000313" key="1">
    <source>
        <dbReference type="EMBL" id="TVO65473.1"/>
    </source>
</evidence>
<dbReference type="AlphaFoldDB" id="A0A557RJX8"/>
<protein>
    <recommendedName>
        <fullName evidence="3">NIF system FeS cluster assembly NifU N-terminal domain-containing protein</fullName>
    </recommendedName>
</protein>
<organism evidence="1 2">
    <name type="scientific">Spiribacter aquaticus</name>
    <dbReference type="NCBI Taxonomy" id="1935996"/>
    <lineage>
        <taxon>Bacteria</taxon>
        <taxon>Pseudomonadati</taxon>
        <taxon>Pseudomonadota</taxon>
        <taxon>Gammaproteobacteria</taxon>
        <taxon>Chromatiales</taxon>
        <taxon>Ectothiorhodospiraceae</taxon>
        <taxon>Spiribacter</taxon>
    </lineage>
</organism>
<keyword evidence="2" id="KW-1185">Reference proteome</keyword>